<dbReference type="InterPro" id="IPR016181">
    <property type="entry name" value="Acyl_CoA_acyltransferase"/>
</dbReference>
<evidence type="ECO:0000313" key="1">
    <source>
        <dbReference type="EMBL" id="SMD36441.1"/>
    </source>
</evidence>
<reference evidence="1 2" key="1">
    <citation type="submission" date="2017-04" db="EMBL/GenBank/DDBJ databases">
        <authorList>
            <person name="Afonso C.L."/>
            <person name="Miller P.J."/>
            <person name="Scott M.A."/>
            <person name="Spackman E."/>
            <person name="Goraichik I."/>
            <person name="Dimitrov K.M."/>
            <person name="Suarez D.L."/>
            <person name="Swayne D.E."/>
        </authorList>
    </citation>
    <scope>NUCLEOTIDE SEQUENCE [LARGE SCALE GENOMIC DNA]</scope>
    <source>
        <strain evidence="1 2">DSM 26133</strain>
    </source>
</reference>
<evidence type="ECO:0008006" key="3">
    <source>
        <dbReference type="Google" id="ProtNLM"/>
    </source>
</evidence>
<name>A0A1W2GIP4_REIFA</name>
<dbReference type="AlphaFoldDB" id="A0A1W2GIP4"/>
<evidence type="ECO:0000313" key="2">
    <source>
        <dbReference type="Proteomes" id="UP000192472"/>
    </source>
</evidence>
<organism evidence="1 2">
    <name type="scientific">Reichenbachiella faecimaris</name>
    <dbReference type="NCBI Taxonomy" id="692418"/>
    <lineage>
        <taxon>Bacteria</taxon>
        <taxon>Pseudomonadati</taxon>
        <taxon>Bacteroidota</taxon>
        <taxon>Cytophagia</taxon>
        <taxon>Cytophagales</taxon>
        <taxon>Reichenbachiellaceae</taxon>
        <taxon>Reichenbachiella</taxon>
    </lineage>
</organism>
<dbReference type="Proteomes" id="UP000192472">
    <property type="component" value="Unassembled WGS sequence"/>
</dbReference>
<proteinExistence type="predicted"/>
<dbReference type="SUPFAM" id="SSF55729">
    <property type="entry name" value="Acyl-CoA N-acyltransferases (Nat)"/>
    <property type="match status" value="1"/>
</dbReference>
<dbReference type="STRING" id="692418.SAMN04488029_2896"/>
<dbReference type="RefSeq" id="WP_084373546.1">
    <property type="nucleotide sequence ID" value="NZ_FWYF01000003.1"/>
</dbReference>
<accession>A0A1W2GIP4</accession>
<dbReference type="OrthoDB" id="9786422at2"/>
<dbReference type="Gene3D" id="3.40.630.30">
    <property type="match status" value="1"/>
</dbReference>
<protein>
    <recommendedName>
        <fullName evidence="3">Acetyltransferase (GNAT) domain-containing protein</fullName>
    </recommendedName>
</protein>
<gene>
    <name evidence="1" type="ORF">SAMN04488029_2896</name>
</gene>
<sequence>MGNLVYYTQIPDYLELGDIPIYYSKKYLSQLKPEVRSFCALENETKKLLLVLHFQIDNDKAISLKDAPFGGIYRYQSIDQTVIEEFLKYVVEELKQIGIRQITIKTAPSFYSSMSTLDPFSCGSQISSKRSTDINHHISIDQSQLIDRLSPMQKRRLKKCTDAQFTFKQEEPSKLEPIFQFINECRKDKNHSISVTFDKMKSTLDLFPENYLIFSCYDGHTLVAATICVIVNSKMLYHFLPASAVTYNRYSPMVFLISNIYQFCQKNHFDILDLGTSMLNNQPNENLIAFKTRIGGVQTERYSYEMNLLAGSESAK</sequence>
<dbReference type="EMBL" id="FWYF01000003">
    <property type="protein sequence ID" value="SMD36441.1"/>
    <property type="molecule type" value="Genomic_DNA"/>
</dbReference>
<keyword evidence="2" id="KW-1185">Reference proteome</keyword>